<gene>
    <name evidence="11" type="ORF">SAMN04488058_1318</name>
</gene>
<evidence type="ECO:0000256" key="1">
    <source>
        <dbReference type="ARBA" id="ARBA00004761"/>
    </source>
</evidence>
<evidence type="ECO:0000256" key="6">
    <source>
        <dbReference type="ARBA" id="ARBA00022777"/>
    </source>
</evidence>
<comment type="catalytic activity">
    <reaction evidence="9 10">
        <text>D-gluconate + ATP = 6-phospho-D-gluconate + ADP + H(+)</text>
        <dbReference type="Rhea" id="RHEA:19433"/>
        <dbReference type="ChEBI" id="CHEBI:15378"/>
        <dbReference type="ChEBI" id="CHEBI:18391"/>
        <dbReference type="ChEBI" id="CHEBI:30616"/>
        <dbReference type="ChEBI" id="CHEBI:58759"/>
        <dbReference type="ChEBI" id="CHEBI:456216"/>
        <dbReference type="EC" id="2.7.1.12"/>
    </reaction>
</comment>
<dbReference type="EMBL" id="FNZA01000031">
    <property type="protein sequence ID" value="SEJ89848.1"/>
    <property type="molecule type" value="Genomic_DNA"/>
</dbReference>
<dbReference type="NCBIfam" id="TIGR01313">
    <property type="entry name" value="therm_gnt_kin"/>
    <property type="match status" value="1"/>
</dbReference>
<evidence type="ECO:0000256" key="9">
    <source>
        <dbReference type="ARBA" id="ARBA00048090"/>
    </source>
</evidence>
<keyword evidence="6 10" id="KW-0418">Kinase</keyword>
<comment type="pathway">
    <text evidence="1">Carbohydrate acid metabolism.</text>
</comment>
<sequence>MKTNAVIVMGVSGSGKTTIGAALAGRLGWAFADADDYHPAANREKMSRGIPLTDEDRAPWLLTLHELIAEHVRQERPLVLACSALKARYRRTLIDELPGVRVVFAQGSRELIAGRMSARQHFMPVALLDSQLATLEPPEDALTADIRLPLEEITRQLAEALADPA</sequence>
<dbReference type="EC" id="2.7.1.12" evidence="3 10"/>
<dbReference type="GO" id="GO:0005737">
    <property type="term" value="C:cytoplasm"/>
    <property type="evidence" value="ECO:0007669"/>
    <property type="project" value="TreeGrafter"/>
</dbReference>
<keyword evidence="5 10" id="KW-0547">Nucleotide-binding</keyword>
<dbReference type="GO" id="GO:0019521">
    <property type="term" value="P:D-gluconate metabolic process"/>
    <property type="evidence" value="ECO:0007669"/>
    <property type="project" value="UniProtKB-KW"/>
</dbReference>
<dbReference type="STRING" id="856736.SAMN04488058_1318"/>
<dbReference type="GO" id="GO:0046316">
    <property type="term" value="F:gluconokinase activity"/>
    <property type="evidence" value="ECO:0007669"/>
    <property type="project" value="UniProtKB-EC"/>
</dbReference>
<dbReference type="AlphaFoldDB" id="A0A1H7CJP3"/>
<evidence type="ECO:0000256" key="8">
    <source>
        <dbReference type="ARBA" id="ARBA00023064"/>
    </source>
</evidence>
<evidence type="ECO:0000256" key="7">
    <source>
        <dbReference type="ARBA" id="ARBA00022840"/>
    </source>
</evidence>
<dbReference type="PANTHER" id="PTHR43442:SF3">
    <property type="entry name" value="GLUCONOKINASE-RELATED"/>
    <property type="match status" value="1"/>
</dbReference>
<dbReference type="FunFam" id="3.40.50.300:FF:000522">
    <property type="entry name" value="Gluconokinase"/>
    <property type="match status" value="1"/>
</dbReference>
<evidence type="ECO:0000256" key="10">
    <source>
        <dbReference type="RuleBase" id="RU363066"/>
    </source>
</evidence>
<accession>A0A1H7CJP3</accession>
<dbReference type="Gene3D" id="3.40.50.300">
    <property type="entry name" value="P-loop containing nucleotide triphosphate hydrolases"/>
    <property type="match status" value="1"/>
</dbReference>
<protein>
    <recommendedName>
        <fullName evidence="3 10">Gluconokinase</fullName>
        <ecNumber evidence="3 10">2.7.1.12</ecNumber>
    </recommendedName>
</protein>
<dbReference type="CDD" id="cd02021">
    <property type="entry name" value="GntK"/>
    <property type="match status" value="1"/>
</dbReference>
<dbReference type="InterPro" id="IPR027417">
    <property type="entry name" value="P-loop_NTPase"/>
</dbReference>
<keyword evidence="12" id="KW-1185">Reference proteome</keyword>
<name>A0A1H7CJP3_9DEIO</name>
<dbReference type="InterPro" id="IPR006001">
    <property type="entry name" value="Therm_gnt_kin"/>
</dbReference>
<organism evidence="11 12">
    <name type="scientific">Deinococcus reticulitermitis</name>
    <dbReference type="NCBI Taxonomy" id="856736"/>
    <lineage>
        <taxon>Bacteria</taxon>
        <taxon>Thermotogati</taxon>
        <taxon>Deinococcota</taxon>
        <taxon>Deinococci</taxon>
        <taxon>Deinococcales</taxon>
        <taxon>Deinococcaceae</taxon>
        <taxon>Deinococcus</taxon>
    </lineage>
</organism>
<dbReference type="PANTHER" id="PTHR43442">
    <property type="entry name" value="GLUCONOKINASE-RELATED"/>
    <property type="match status" value="1"/>
</dbReference>
<reference evidence="12" key="1">
    <citation type="submission" date="2016-10" db="EMBL/GenBank/DDBJ databases">
        <authorList>
            <person name="Varghese N."/>
            <person name="Submissions S."/>
        </authorList>
    </citation>
    <scope>NUCLEOTIDE SEQUENCE [LARGE SCALE GENOMIC DNA]</scope>
    <source>
        <strain evidence="12">CGMCC 1.10218</strain>
    </source>
</reference>
<evidence type="ECO:0000313" key="11">
    <source>
        <dbReference type="EMBL" id="SEJ89848.1"/>
    </source>
</evidence>
<keyword evidence="8" id="KW-0311">Gluconate utilization</keyword>
<evidence type="ECO:0000256" key="5">
    <source>
        <dbReference type="ARBA" id="ARBA00022741"/>
    </source>
</evidence>
<dbReference type="RefSeq" id="WP_245745556.1">
    <property type="nucleotide sequence ID" value="NZ_FNZA01000031.1"/>
</dbReference>
<evidence type="ECO:0000256" key="4">
    <source>
        <dbReference type="ARBA" id="ARBA00022679"/>
    </source>
</evidence>
<evidence type="ECO:0000256" key="3">
    <source>
        <dbReference type="ARBA" id="ARBA00012054"/>
    </source>
</evidence>
<evidence type="ECO:0000313" key="12">
    <source>
        <dbReference type="Proteomes" id="UP000199223"/>
    </source>
</evidence>
<keyword evidence="7 10" id="KW-0067">ATP-binding</keyword>
<keyword evidence="4 10" id="KW-0808">Transferase</keyword>
<evidence type="ECO:0000256" key="2">
    <source>
        <dbReference type="ARBA" id="ARBA00008420"/>
    </source>
</evidence>
<proteinExistence type="inferred from homology"/>
<dbReference type="Pfam" id="PF13671">
    <property type="entry name" value="AAA_33"/>
    <property type="match status" value="1"/>
</dbReference>
<comment type="similarity">
    <text evidence="2 10">Belongs to the gluconokinase GntK/GntV family.</text>
</comment>
<dbReference type="GO" id="GO:0005524">
    <property type="term" value="F:ATP binding"/>
    <property type="evidence" value="ECO:0007669"/>
    <property type="project" value="UniProtKB-KW"/>
</dbReference>
<dbReference type="SUPFAM" id="SSF52540">
    <property type="entry name" value="P-loop containing nucleoside triphosphate hydrolases"/>
    <property type="match status" value="1"/>
</dbReference>
<dbReference type="Proteomes" id="UP000199223">
    <property type="component" value="Unassembled WGS sequence"/>
</dbReference>